<keyword evidence="2" id="KW-1185">Reference proteome</keyword>
<dbReference type="InterPro" id="IPR020908">
    <property type="entry name" value="UPF0738"/>
</dbReference>
<dbReference type="OrthoDB" id="2966478at2"/>
<sequence length="125" mass="14331">MRKTLHFTKAAWKDEQLILQADSPVSLSEVHAAGQMVVDSDAYAFVYLAEENDEFIYLYIHESTWTELQKALDQEARLFAEGTEGELELEGWKEELSYLISNIEGNSNYGDEMVSKVESVFLQEQ</sequence>
<organism evidence="1 2">
    <name type="scientific">Bacillus thermotolerans</name>
    <name type="common">Quasibacillus thermotolerans</name>
    <dbReference type="NCBI Taxonomy" id="1221996"/>
    <lineage>
        <taxon>Bacteria</taxon>
        <taxon>Bacillati</taxon>
        <taxon>Bacillota</taxon>
        <taxon>Bacilli</taxon>
        <taxon>Bacillales</taxon>
        <taxon>Bacillaceae</taxon>
        <taxon>Bacillus</taxon>
    </lineage>
</organism>
<proteinExistence type="predicted"/>
<dbReference type="Proteomes" id="UP000031563">
    <property type="component" value="Unassembled WGS sequence"/>
</dbReference>
<gene>
    <name evidence="1" type="ORF">QY95_01344</name>
</gene>
<dbReference type="EMBL" id="JWIR02000027">
    <property type="protein sequence ID" value="KKB40770.1"/>
    <property type="molecule type" value="Genomic_DNA"/>
</dbReference>
<comment type="caution">
    <text evidence="1">The sequence shown here is derived from an EMBL/GenBank/DDBJ whole genome shotgun (WGS) entry which is preliminary data.</text>
</comment>
<evidence type="ECO:0000313" key="1">
    <source>
        <dbReference type="EMBL" id="KKB40770.1"/>
    </source>
</evidence>
<dbReference type="STRING" id="1221996.QY95_01344"/>
<dbReference type="RefSeq" id="WP_040037185.1">
    <property type="nucleotide sequence ID" value="NZ_JWIQ02000034.1"/>
</dbReference>
<reference evidence="1" key="1">
    <citation type="submission" date="2015-02" db="EMBL/GenBank/DDBJ databases">
        <title>Genome Assembly of Bacillaceae bacterium MTCC 8252.</title>
        <authorList>
            <person name="Verma A."/>
            <person name="Khatri I."/>
            <person name="Mual P."/>
            <person name="Subramanian S."/>
            <person name="Krishnamurthi S."/>
        </authorList>
    </citation>
    <scope>NUCLEOTIDE SEQUENCE [LARGE SCALE GENOMIC DNA]</scope>
    <source>
        <strain evidence="1">MTCC 8252</strain>
    </source>
</reference>
<evidence type="ECO:0000313" key="2">
    <source>
        <dbReference type="Proteomes" id="UP000031563"/>
    </source>
</evidence>
<name>A0A0F5I660_BACTR</name>
<dbReference type="Pfam" id="PF19785">
    <property type="entry name" value="UPF0738"/>
    <property type="match status" value="1"/>
</dbReference>
<accession>A0A0F5I660</accession>
<protein>
    <submittedName>
        <fullName evidence="1">Uncharacterized protein</fullName>
    </submittedName>
</protein>
<dbReference type="AlphaFoldDB" id="A0A0F5I660"/>